<feature type="modified residue" description="4-aspartylphosphate" evidence="2">
    <location>
        <position position="60"/>
    </location>
</feature>
<dbReference type="InterPro" id="IPR011006">
    <property type="entry name" value="CheY-like_superfamily"/>
</dbReference>
<gene>
    <name evidence="4" type="ORF">GTP56_03855</name>
</gene>
<dbReference type="SMART" id="SM00448">
    <property type="entry name" value="REC"/>
    <property type="match status" value="1"/>
</dbReference>
<protein>
    <submittedName>
        <fullName evidence="4">Response regulator</fullName>
    </submittedName>
</protein>
<name>A0A7X4GYD8_9BURK</name>
<reference evidence="4 5" key="1">
    <citation type="submission" date="2019-12" db="EMBL/GenBank/DDBJ databases">
        <title>Novel species isolated from a subtropical stream in China.</title>
        <authorList>
            <person name="Lu H."/>
        </authorList>
    </citation>
    <scope>NUCLEOTIDE SEQUENCE [LARGE SCALE GENOMIC DNA]</scope>
    <source>
        <strain evidence="4 5">FT134W</strain>
    </source>
</reference>
<dbReference type="PROSITE" id="PS50110">
    <property type="entry name" value="RESPONSE_REGULATORY"/>
    <property type="match status" value="1"/>
</dbReference>
<sequence length="130" mass="14004">MATASLPAAKRVLVVDDNRDAADLTAQMLDLYGHTTAVAYGGREGIEAAVRFAPDVILLDLGMPEVDGFAVASTLRQMSAMRQPALIAYTAWNDVQTRQRTQAGGFDDHMVKPAKFEDILALVATTTHLT</sequence>
<dbReference type="SUPFAM" id="SSF52172">
    <property type="entry name" value="CheY-like"/>
    <property type="match status" value="1"/>
</dbReference>
<evidence type="ECO:0000313" key="5">
    <source>
        <dbReference type="Proteomes" id="UP000469734"/>
    </source>
</evidence>
<evidence type="ECO:0000256" key="1">
    <source>
        <dbReference type="ARBA" id="ARBA00022553"/>
    </source>
</evidence>
<accession>A0A7X4GYD8</accession>
<evidence type="ECO:0000313" key="4">
    <source>
        <dbReference type="EMBL" id="MYM71329.1"/>
    </source>
</evidence>
<dbReference type="GO" id="GO:0000160">
    <property type="term" value="P:phosphorelay signal transduction system"/>
    <property type="evidence" value="ECO:0007669"/>
    <property type="project" value="InterPro"/>
</dbReference>
<organism evidence="4 5">
    <name type="scientific">Duganella margarita</name>
    <dbReference type="NCBI Taxonomy" id="2692170"/>
    <lineage>
        <taxon>Bacteria</taxon>
        <taxon>Pseudomonadati</taxon>
        <taxon>Pseudomonadota</taxon>
        <taxon>Betaproteobacteria</taxon>
        <taxon>Burkholderiales</taxon>
        <taxon>Oxalobacteraceae</taxon>
        <taxon>Telluria group</taxon>
        <taxon>Duganella</taxon>
    </lineage>
</organism>
<dbReference type="AlphaFoldDB" id="A0A7X4GYD8"/>
<dbReference type="InterPro" id="IPR001789">
    <property type="entry name" value="Sig_transdc_resp-reg_receiver"/>
</dbReference>
<dbReference type="PANTHER" id="PTHR44591">
    <property type="entry name" value="STRESS RESPONSE REGULATOR PROTEIN 1"/>
    <property type="match status" value="1"/>
</dbReference>
<dbReference type="Pfam" id="PF00072">
    <property type="entry name" value="Response_reg"/>
    <property type="match status" value="1"/>
</dbReference>
<proteinExistence type="predicted"/>
<keyword evidence="1 2" id="KW-0597">Phosphoprotein</keyword>
<dbReference type="PANTHER" id="PTHR44591:SF3">
    <property type="entry name" value="RESPONSE REGULATORY DOMAIN-CONTAINING PROTEIN"/>
    <property type="match status" value="1"/>
</dbReference>
<dbReference type="Gene3D" id="3.40.50.2300">
    <property type="match status" value="1"/>
</dbReference>
<evidence type="ECO:0000256" key="2">
    <source>
        <dbReference type="PROSITE-ProRule" id="PRU00169"/>
    </source>
</evidence>
<evidence type="ECO:0000259" key="3">
    <source>
        <dbReference type="PROSITE" id="PS50110"/>
    </source>
</evidence>
<dbReference type="InterPro" id="IPR050595">
    <property type="entry name" value="Bact_response_regulator"/>
</dbReference>
<feature type="domain" description="Response regulatory" evidence="3">
    <location>
        <begin position="11"/>
        <end position="127"/>
    </location>
</feature>
<comment type="caution">
    <text evidence="4">The sequence shown here is derived from an EMBL/GenBank/DDBJ whole genome shotgun (WGS) entry which is preliminary data.</text>
</comment>
<dbReference type="Proteomes" id="UP000469734">
    <property type="component" value="Unassembled WGS sequence"/>
</dbReference>
<dbReference type="EMBL" id="WWCR01000002">
    <property type="protein sequence ID" value="MYM71329.1"/>
    <property type="molecule type" value="Genomic_DNA"/>
</dbReference>